<dbReference type="OrthoDB" id="862563at2"/>
<organism evidence="4 5">
    <name type="scientific">Lishizhenia tianjinensis</name>
    <dbReference type="NCBI Taxonomy" id="477690"/>
    <lineage>
        <taxon>Bacteria</taxon>
        <taxon>Pseudomonadati</taxon>
        <taxon>Bacteroidota</taxon>
        <taxon>Flavobacteriia</taxon>
        <taxon>Flavobacteriales</taxon>
        <taxon>Crocinitomicaceae</taxon>
        <taxon>Lishizhenia</taxon>
    </lineage>
</organism>
<dbReference type="EMBL" id="FPAS01000001">
    <property type="protein sequence ID" value="SFT55694.1"/>
    <property type="molecule type" value="Genomic_DNA"/>
</dbReference>
<evidence type="ECO:0000256" key="2">
    <source>
        <dbReference type="SAM" id="SignalP"/>
    </source>
</evidence>
<keyword evidence="1 2" id="KW-0732">Signal</keyword>
<dbReference type="STRING" id="477690.SAMN05216474_1305"/>
<accession>A0A1I6YZ15</accession>
<proteinExistence type="predicted"/>
<evidence type="ECO:0000313" key="4">
    <source>
        <dbReference type="EMBL" id="SFT55694.1"/>
    </source>
</evidence>
<dbReference type="AlphaFoldDB" id="A0A1I6YZ15"/>
<dbReference type="InterPro" id="IPR026444">
    <property type="entry name" value="Secre_tail"/>
</dbReference>
<name>A0A1I6YZ15_9FLAO</name>
<sequence>MKTILFILSVFLVHLSGQAQFFQIYNHQVLDSFSGFSDIVVDSNSIQVVGGSGYLPMRSPLLIEEIEDNGYINNIFTGNNSDTTIQITTANGTKLFKNYRGNYMVFFVDLHANQSYLKCMEADENGNLVHDTIFTQYPLVVNHYQPYTLRTLQNLDSTFTLLVNSARPTTDTSYIKSSIDFIKITDDFEIEQIKNVQLTDEKEGFRLGKILNRNNGNILITYNFIEFEVQNGASYMFIKEFDSNLNLVFSKKINPTLKNLGGYGLLDLDTAVVFTFSNSSIGVQNTFYDFNLFCYSFNADSIVWKKNLIPFHLTSLGSETLVNDLVLNKNNEIVLSLSRYEPGDSLTHRTFELQNRTVYGDLNWARNYKHYGDNSVTYCTYRIVVYNNEIYGCGKLLNHNFYLEGKPYEFAYVFKTNCLGYLDAPELDIQTSITENQLIIQNNSSYFDSLFIDYGDGITQIVHNSTDTIKHIYEVGGEYELRIKPITCDAGLDTSYLQKIQIDISPNGLLIYPNPSSGIYTLEYKFFQPNAKFVVFDLKGKLVHRSTLPGTNGNHVLDLSHIATGVYLLEVEGDNTTESYKIVKQ</sequence>
<feature type="signal peptide" evidence="2">
    <location>
        <begin position="1"/>
        <end position="21"/>
    </location>
</feature>
<evidence type="ECO:0000256" key="1">
    <source>
        <dbReference type="ARBA" id="ARBA00022729"/>
    </source>
</evidence>
<dbReference type="Proteomes" id="UP000236454">
    <property type="component" value="Unassembled WGS sequence"/>
</dbReference>
<protein>
    <submittedName>
        <fullName evidence="4">Por secretion system C-terminal sorting domain-containing protein</fullName>
    </submittedName>
</protein>
<dbReference type="NCBIfam" id="TIGR04183">
    <property type="entry name" value="Por_Secre_tail"/>
    <property type="match status" value="1"/>
</dbReference>
<reference evidence="4 5" key="1">
    <citation type="submission" date="2016-10" db="EMBL/GenBank/DDBJ databases">
        <authorList>
            <person name="de Groot N.N."/>
        </authorList>
    </citation>
    <scope>NUCLEOTIDE SEQUENCE [LARGE SCALE GENOMIC DNA]</scope>
    <source>
        <strain evidence="4 5">CGMCC 1.7005</strain>
    </source>
</reference>
<evidence type="ECO:0000313" key="5">
    <source>
        <dbReference type="Proteomes" id="UP000236454"/>
    </source>
</evidence>
<dbReference type="Pfam" id="PF18962">
    <property type="entry name" value="Por_Secre_tail"/>
    <property type="match status" value="1"/>
</dbReference>
<evidence type="ECO:0000259" key="3">
    <source>
        <dbReference type="Pfam" id="PF18962"/>
    </source>
</evidence>
<gene>
    <name evidence="4" type="ORF">SAMN05216474_1305</name>
</gene>
<keyword evidence="5" id="KW-1185">Reference proteome</keyword>
<dbReference type="RefSeq" id="WP_090247503.1">
    <property type="nucleotide sequence ID" value="NZ_FPAS01000001.1"/>
</dbReference>
<feature type="domain" description="Secretion system C-terminal sorting" evidence="3">
    <location>
        <begin position="511"/>
        <end position="583"/>
    </location>
</feature>
<feature type="chain" id="PRO_5014789873" evidence="2">
    <location>
        <begin position="22"/>
        <end position="585"/>
    </location>
</feature>